<feature type="region of interest" description="Disordered" evidence="1">
    <location>
        <begin position="76"/>
        <end position="105"/>
    </location>
</feature>
<sequence length="105" mass="11557">MPQQQEIELEPDHHRKASSPRVGERTKTSYPGNFGNQSTATLTAITSATAATPAPFEPSKIVNQNQNTRQDVLQSNEIIGHGSRGQKSKCRIPPAFNVKKKQEFA</sequence>
<feature type="region of interest" description="Disordered" evidence="1">
    <location>
        <begin position="1"/>
        <end position="38"/>
    </location>
</feature>
<comment type="caution">
    <text evidence="2">The sequence shown here is derived from an EMBL/GenBank/DDBJ whole genome shotgun (WGS) entry which is preliminary data.</text>
</comment>
<dbReference type="RefSeq" id="WP_148755386.1">
    <property type="nucleotide sequence ID" value="NZ_VSSR01000070.1"/>
</dbReference>
<evidence type="ECO:0000313" key="3">
    <source>
        <dbReference type="Proteomes" id="UP000324853"/>
    </source>
</evidence>
<accession>A0A5S4W7M6</accession>
<keyword evidence="3" id="KW-1185">Reference proteome</keyword>
<evidence type="ECO:0000313" key="2">
    <source>
        <dbReference type="EMBL" id="TYL74603.1"/>
    </source>
</evidence>
<name>A0A5S4W7M6_9BRAD</name>
<dbReference type="AlphaFoldDB" id="A0A5S4W7M6"/>
<protein>
    <submittedName>
        <fullName evidence="2">Uncharacterized protein</fullName>
    </submittedName>
</protein>
<feature type="compositionally biased region" description="Polar residues" evidence="1">
    <location>
        <begin position="28"/>
        <end position="38"/>
    </location>
</feature>
<proteinExistence type="predicted"/>
<organism evidence="2 3">
    <name type="scientific">Bradyrhizobium cytisi</name>
    <dbReference type="NCBI Taxonomy" id="515489"/>
    <lineage>
        <taxon>Bacteria</taxon>
        <taxon>Pseudomonadati</taxon>
        <taxon>Pseudomonadota</taxon>
        <taxon>Alphaproteobacteria</taxon>
        <taxon>Hyphomicrobiales</taxon>
        <taxon>Nitrobacteraceae</taxon>
        <taxon>Bradyrhizobium</taxon>
    </lineage>
</organism>
<evidence type="ECO:0000256" key="1">
    <source>
        <dbReference type="SAM" id="MobiDB-lite"/>
    </source>
</evidence>
<reference evidence="2 3" key="1">
    <citation type="submission" date="2019-08" db="EMBL/GenBank/DDBJ databases">
        <title>Bradyrhizobium hipponensis sp. nov., a rhizobium isolated from a Lupinus angustifolius root nodule in Tunisia.</title>
        <authorList>
            <person name="Off K."/>
            <person name="Rejili M."/>
            <person name="Mars M."/>
            <person name="Brachmann A."/>
            <person name="Marin M."/>
        </authorList>
    </citation>
    <scope>NUCLEOTIDE SEQUENCE [LARGE SCALE GENOMIC DNA]</scope>
    <source>
        <strain evidence="2 3">CTAW11</strain>
    </source>
</reference>
<dbReference type="EMBL" id="VSSR01000070">
    <property type="protein sequence ID" value="TYL74603.1"/>
    <property type="molecule type" value="Genomic_DNA"/>
</dbReference>
<gene>
    <name evidence="2" type="ORF">FXB38_34415</name>
</gene>
<dbReference type="Proteomes" id="UP000324853">
    <property type="component" value="Unassembled WGS sequence"/>
</dbReference>